<reference evidence="1" key="1">
    <citation type="submission" date="2022-09" db="EMBL/GenBank/DDBJ databases">
        <title>Actin cytoskeleton and complex cell architecture in an #Asgard archaeon.</title>
        <authorList>
            <person name="Ponce Toledo R.I."/>
            <person name="Schleper C."/>
            <person name="Rodrigues Oliveira T."/>
            <person name="Wollweber F."/>
            <person name="Xu J."/>
            <person name="Rittmann S."/>
            <person name="Klingl A."/>
            <person name="Pilhofer M."/>
        </authorList>
    </citation>
    <scope>NUCLEOTIDE SEQUENCE</scope>
    <source>
        <strain evidence="1">B-35</strain>
    </source>
</reference>
<sequence>MINRRFQHNGIVYEFKWAKRQDVISKMPSEIGTRLDDFFQMIYQNKIPHDLFNDNKITRCSSFRIKGLKRGVQPQISKEFIEKKLIRHYKWTSEMKNSLDSYVHKILASAQNLFSEYAETDILNFKPGHDEILTNILLTIEEALSIETPVWTRKQQRITDFLPQDKNSFNFSYRRSLTGHIDLILYDFANNNLIIADYKPEGHFLRSLPQVATYGLLMKRILNIPNIKCLSFSKDEAWLYDPLILQEQIEECILLHGNPKLNWRKIVHLL</sequence>
<proteinExistence type="predicted"/>
<organism evidence="1 2">
    <name type="scientific">Candidatus Lokiarchaeum ossiferum</name>
    <dbReference type="NCBI Taxonomy" id="2951803"/>
    <lineage>
        <taxon>Archaea</taxon>
        <taxon>Promethearchaeati</taxon>
        <taxon>Promethearchaeota</taxon>
        <taxon>Promethearchaeia</taxon>
        <taxon>Promethearchaeales</taxon>
        <taxon>Promethearchaeaceae</taxon>
        <taxon>Candidatus Lokiarchaeum</taxon>
    </lineage>
</organism>
<gene>
    <name evidence="1" type="ORF">NEF87_002843</name>
</gene>
<accession>A0ABY6HSS6</accession>
<evidence type="ECO:0000313" key="2">
    <source>
        <dbReference type="Proteomes" id="UP001208689"/>
    </source>
</evidence>
<evidence type="ECO:0008006" key="3">
    <source>
        <dbReference type="Google" id="ProtNLM"/>
    </source>
</evidence>
<keyword evidence="2" id="KW-1185">Reference proteome</keyword>
<dbReference type="Proteomes" id="UP001208689">
    <property type="component" value="Chromosome"/>
</dbReference>
<protein>
    <recommendedName>
        <fullName evidence="3">PD-(D/E)XK endonuclease-like domain-containing protein</fullName>
    </recommendedName>
</protein>
<evidence type="ECO:0000313" key="1">
    <source>
        <dbReference type="EMBL" id="UYP46558.1"/>
    </source>
</evidence>
<dbReference type="EMBL" id="CP104013">
    <property type="protein sequence ID" value="UYP46558.1"/>
    <property type="molecule type" value="Genomic_DNA"/>
</dbReference>
<name>A0ABY6HSS6_9ARCH</name>